<evidence type="ECO:0000256" key="2">
    <source>
        <dbReference type="SAM" id="MobiDB-lite"/>
    </source>
</evidence>
<name>A0A9W8YC00_9PLEO</name>
<keyword evidence="4" id="KW-1185">Reference proteome</keyword>
<feature type="region of interest" description="Disordered" evidence="2">
    <location>
        <begin position="289"/>
        <end position="324"/>
    </location>
</feature>
<comment type="caution">
    <text evidence="3">The sequence shown here is derived from an EMBL/GenBank/DDBJ whole genome shotgun (WGS) entry which is preliminary data.</text>
</comment>
<dbReference type="AlphaFoldDB" id="A0A9W8YC00"/>
<dbReference type="EMBL" id="JAPEUY010000007">
    <property type="protein sequence ID" value="KAJ4371468.1"/>
    <property type="molecule type" value="Genomic_DNA"/>
</dbReference>
<feature type="compositionally biased region" description="Polar residues" evidence="2">
    <location>
        <begin position="313"/>
        <end position="324"/>
    </location>
</feature>
<dbReference type="SUPFAM" id="SSF57997">
    <property type="entry name" value="Tropomyosin"/>
    <property type="match status" value="1"/>
</dbReference>
<organism evidence="3 4">
    <name type="scientific">Neocucurbitaria cava</name>
    <dbReference type="NCBI Taxonomy" id="798079"/>
    <lineage>
        <taxon>Eukaryota</taxon>
        <taxon>Fungi</taxon>
        <taxon>Dikarya</taxon>
        <taxon>Ascomycota</taxon>
        <taxon>Pezizomycotina</taxon>
        <taxon>Dothideomycetes</taxon>
        <taxon>Pleosporomycetidae</taxon>
        <taxon>Pleosporales</taxon>
        <taxon>Pleosporineae</taxon>
        <taxon>Cucurbitariaceae</taxon>
        <taxon>Neocucurbitaria</taxon>
    </lineage>
</organism>
<feature type="compositionally biased region" description="Polar residues" evidence="2">
    <location>
        <begin position="146"/>
        <end position="166"/>
    </location>
</feature>
<keyword evidence="1" id="KW-0175">Coiled coil</keyword>
<dbReference type="Gene3D" id="1.10.287.1490">
    <property type="match status" value="1"/>
</dbReference>
<feature type="coiled-coil region" evidence="1">
    <location>
        <begin position="190"/>
        <end position="287"/>
    </location>
</feature>
<sequence>MPNLPIKPSGVYNGAFIWDGHSLRECIKNATRSYDQDDPRTWPLFKDVHHFDSELEHRTKVPAPHSVAYDQSLMRSLLQKRSMKETRYNVTSGLCSGDAALNLRFRFYPFNFDQEGQLRDHPCIPPDDFECWMKFVHGSGWKVDRSSSTPQATTSEQQIPPTSTNITPSAAYEQIMKSLDASESARTVAVHGLEQELGNMKKQCQSLQYKAKETDQEIHELHNQIRSWKLKHAASDTEAQRLAAELSKGERRRADTEEKLKAYEARLKESQIELAVAKKEAEEANERIKTVWNKMQNGQQTTTQKRKTAAGVSGSQQKKPNTGS</sequence>
<evidence type="ECO:0000313" key="4">
    <source>
        <dbReference type="Proteomes" id="UP001140560"/>
    </source>
</evidence>
<reference evidence="3" key="1">
    <citation type="submission" date="2022-10" db="EMBL/GenBank/DDBJ databases">
        <title>Tapping the CABI collections for fungal endophytes: first genome assemblies for Collariella, Neodidymelliopsis, Ascochyta clinopodiicola, Didymella pomorum, Didymosphaeria variabile, Neocosmospora piperis and Neocucurbitaria cava.</title>
        <authorList>
            <person name="Hill R."/>
        </authorList>
    </citation>
    <scope>NUCLEOTIDE SEQUENCE</scope>
    <source>
        <strain evidence="3">IMI 356814</strain>
    </source>
</reference>
<evidence type="ECO:0000256" key="1">
    <source>
        <dbReference type="SAM" id="Coils"/>
    </source>
</evidence>
<proteinExistence type="predicted"/>
<dbReference type="Proteomes" id="UP001140560">
    <property type="component" value="Unassembled WGS sequence"/>
</dbReference>
<evidence type="ECO:0000313" key="3">
    <source>
        <dbReference type="EMBL" id="KAJ4371468.1"/>
    </source>
</evidence>
<gene>
    <name evidence="3" type="ORF">N0V83_004685</name>
</gene>
<protein>
    <submittedName>
        <fullName evidence="3">Uncharacterized protein</fullName>
    </submittedName>
</protein>
<accession>A0A9W8YC00</accession>
<feature type="region of interest" description="Disordered" evidence="2">
    <location>
        <begin position="143"/>
        <end position="166"/>
    </location>
</feature>
<dbReference type="OrthoDB" id="3668495at2759"/>